<keyword evidence="4" id="KW-0804">Transcription</keyword>
<dbReference type="InterPro" id="IPR036390">
    <property type="entry name" value="WH_DNA-bd_sf"/>
</dbReference>
<accession>A0ABN2IWQ2</accession>
<sequence>MPTDRRGYGRLADEVWQVLVAAEHPLTPAQVRAALDGDLAYTTVMTVLGRLVEKGIATRERAGRAYAYTAVADQAELTARRMHRLLDARDDRARVLARFVNELSADDEKLLGDLLGPDDR</sequence>
<evidence type="ECO:0000256" key="3">
    <source>
        <dbReference type="ARBA" id="ARBA00023125"/>
    </source>
</evidence>
<evidence type="ECO:0000256" key="1">
    <source>
        <dbReference type="ARBA" id="ARBA00011046"/>
    </source>
</evidence>
<dbReference type="Proteomes" id="UP001500618">
    <property type="component" value="Unassembled WGS sequence"/>
</dbReference>
<comment type="similarity">
    <text evidence="1">Belongs to the BlaI transcriptional regulatory family.</text>
</comment>
<dbReference type="Pfam" id="PF03965">
    <property type="entry name" value="Penicillinase_R"/>
    <property type="match status" value="1"/>
</dbReference>
<reference evidence="5 6" key="1">
    <citation type="journal article" date="2019" name="Int. J. Syst. Evol. Microbiol.">
        <title>The Global Catalogue of Microorganisms (GCM) 10K type strain sequencing project: providing services to taxonomists for standard genome sequencing and annotation.</title>
        <authorList>
            <consortium name="The Broad Institute Genomics Platform"/>
            <consortium name="The Broad Institute Genome Sequencing Center for Infectious Disease"/>
            <person name="Wu L."/>
            <person name="Ma J."/>
        </authorList>
    </citation>
    <scope>NUCLEOTIDE SEQUENCE [LARGE SCALE GENOMIC DNA]</scope>
    <source>
        <strain evidence="5 6">JCM 14718</strain>
    </source>
</reference>
<proteinExistence type="inferred from homology"/>
<evidence type="ECO:0000256" key="2">
    <source>
        <dbReference type="ARBA" id="ARBA00023015"/>
    </source>
</evidence>
<keyword evidence="6" id="KW-1185">Reference proteome</keyword>
<dbReference type="EMBL" id="BAAANY010000038">
    <property type="protein sequence ID" value="GAA1713322.1"/>
    <property type="molecule type" value="Genomic_DNA"/>
</dbReference>
<name>A0ABN2IWQ2_9ACTN</name>
<evidence type="ECO:0000256" key="4">
    <source>
        <dbReference type="ARBA" id="ARBA00023163"/>
    </source>
</evidence>
<comment type="caution">
    <text evidence="5">The sequence shown here is derived from an EMBL/GenBank/DDBJ whole genome shotgun (WGS) entry which is preliminary data.</text>
</comment>
<protein>
    <submittedName>
        <fullName evidence="5">BlaI/MecI/CopY family transcriptional regulator</fullName>
    </submittedName>
</protein>
<keyword evidence="2" id="KW-0805">Transcription regulation</keyword>
<dbReference type="InterPro" id="IPR036388">
    <property type="entry name" value="WH-like_DNA-bd_sf"/>
</dbReference>
<dbReference type="Gene3D" id="1.10.10.10">
    <property type="entry name" value="Winged helix-like DNA-binding domain superfamily/Winged helix DNA-binding domain"/>
    <property type="match status" value="1"/>
</dbReference>
<gene>
    <name evidence="5" type="ORF">GCM10009765_73000</name>
</gene>
<organism evidence="5 6">
    <name type="scientific">Fodinicola feengrottensis</name>
    <dbReference type="NCBI Taxonomy" id="435914"/>
    <lineage>
        <taxon>Bacteria</taxon>
        <taxon>Bacillati</taxon>
        <taxon>Actinomycetota</taxon>
        <taxon>Actinomycetes</taxon>
        <taxon>Mycobacteriales</taxon>
        <taxon>Fodinicola</taxon>
    </lineage>
</organism>
<dbReference type="RefSeq" id="WP_344314681.1">
    <property type="nucleotide sequence ID" value="NZ_BAAANY010000038.1"/>
</dbReference>
<keyword evidence="3" id="KW-0238">DNA-binding</keyword>
<evidence type="ECO:0000313" key="6">
    <source>
        <dbReference type="Proteomes" id="UP001500618"/>
    </source>
</evidence>
<dbReference type="SUPFAM" id="SSF46785">
    <property type="entry name" value="Winged helix' DNA-binding domain"/>
    <property type="match status" value="1"/>
</dbReference>
<dbReference type="InterPro" id="IPR005650">
    <property type="entry name" value="BlaI_family"/>
</dbReference>
<evidence type="ECO:0000313" key="5">
    <source>
        <dbReference type="EMBL" id="GAA1713322.1"/>
    </source>
</evidence>